<sequence>MNIVKEQFVDNIPNLIRTNNYHNKISFIKNYEDTLHKLFKSQNNTSITEDPYVFLWKINSDDNNDLIENLEMFDPNEFGIFGDLNNIIMLGSSIRKCLIGKIEKSLLNKSISIKKEIYAYKYDDKNWCDIIDNIGDYIEKENEYVYEHEDKKIILIKKKFKSPSHIILQNDYLKRIAWQNGSLYVSSMFLIEYQKHKSLLTSKFKDPILNIPYDPLDIFYLSEKNKPLPYQIIESIDFDELCKLQEKQILKLYNDKTLIEHCIDRYIKEDHPLLLSNIEKMLIYLSEFNFKREPYFYGKMIRFDEKDENLFNIIVSNFDKNKNNNIDAESYFKNYKMEKMFTINDINLYIIEYHIMRDNNEIFFELLNNFKIQINRGLIDKIIVANSTKIIKQLLKNNNMNEYLLYYTILMTNSIDYFKSAKIDMDIDVALNFLKEIVSNGAYDSFMFLFKNDNTIISTIFEHKKNILHFVKPNNKYREIIDVIMETNPELIYMHDEYNEMPLFYHAKHNSEILLYLLKFDIDFTHLDNDGNTCLHHLCKKNDANLLRKILEKYTEIIDLPNLNDEYPVIISSKCKQEEMIYAFQEYNVDMMAKDAYGNTAYHYICSNSLCLGIEIPLVQNYFGLTPKDYCKISHKYYNFINNE</sequence>
<dbReference type="InterPro" id="IPR002110">
    <property type="entry name" value="Ankyrin_rpt"/>
</dbReference>
<dbReference type="Proteomes" id="UP000240325">
    <property type="component" value="Segment"/>
</dbReference>
<dbReference type="EMBL" id="MF782455">
    <property type="protein sequence ID" value="ATZ80848.1"/>
    <property type="molecule type" value="Genomic_DNA"/>
</dbReference>
<proteinExistence type="predicted"/>
<protein>
    <submittedName>
        <fullName evidence="1">Uncharacterized protein</fullName>
    </submittedName>
</protein>
<reference evidence="1" key="1">
    <citation type="journal article" date="2017" name="Elife">
        <title>The kinetoplastid-infecting Bodo saltans virus (BsV), a window into the most abundant giant viruses in the sea.</title>
        <authorList>
            <person name="Deeg C.M."/>
            <person name="Chow C.-E.T."/>
            <person name="Suttle C.A."/>
        </authorList>
    </citation>
    <scope>NUCLEOTIDE SEQUENCE</scope>
    <source>
        <strain evidence="1">NG1</strain>
    </source>
</reference>
<dbReference type="SMART" id="SM00248">
    <property type="entry name" value="ANK"/>
    <property type="match status" value="3"/>
</dbReference>
<evidence type="ECO:0000313" key="2">
    <source>
        <dbReference type="Proteomes" id="UP000240325"/>
    </source>
</evidence>
<keyword evidence="2" id="KW-1185">Reference proteome</keyword>
<gene>
    <name evidence="1" type="ORF">BMW23_0802</name>
</gene>
<name>A0A2H4UV98_9VIRU</name>
<organism evidence="1">
    <name type="scientific">Bodo saltans virus</name>
    <dbReference type="NCBI Taxonomy" id="2024608"/>
    <lineage>
        <taxon>Viruses</taxon>
        <taxon>Varidnaviria</taxon>
        <taxon>Bamfordvirae</taxon>
        <taxon>Nucleocytoviricota</taxon>
        <taxon>Megaviricetes</taxon>
        <taxon>Imitervirales</taxon>
        <taxon>Mimiviridae</taxon>
        <taxon>Klosneuvirinae</taxon>
        <taxon>Theiavirus</taxon>
        <taxon>Theiavirus salishense</taxon>
    </lineage>
</organism>
<evidence type="ECO:0000313" key="1">
    <source>
        <dbReference type="EMBL" id="ATZ80848.1"/>
    </source>
</evidence>
<dbReference type="InterPro" id="IPR036770">
    <property type="entry name" value="Ankyrin_rpt-contain_sf"/>
</dbReference>
<dbReference type="Gene3D" id="1.25.40.20">
    <property type="entry name" value="Ankyrin repeat-containing domain"/>
    <property type="match status" value="1"/>
</dbReference>
<dbReference type="SUPFAM" id="SSF48403">
    <property type="entry name" value="Ankyrin repeat"/>
    <property type="match status" value="1"/>
</dbReference>
<accession>A0A2H4UV98</accession>